<sequence length="251" mass="29015">MLEKQMTCDYHRLNRFASLNHHATAVKSTTQLFHCVKRALTSKAEETCLLEAQERCEEKPLRFIKTIRLSVESASVLLDSYPCAKLIYMIRDPRGSYHSKTKMFASHGQNVTWDAERFCTKLGKDVDSVIELKKKYPDRVHVTRFETIATHPIVSTKNIYDFIGLEFTRSIAMFVYKKTHSKTAGMGYSTDRANAIDACYKWRRTIPFEHASAFDNFCSEPFFKLGYLPANSLKDLRNTNKTLLFNRELLS</sequence>
<dbReference type="PANTHER" id="PTHR10704:SF44">
    <property type="entry name" value="LD35051P-RELATED"/>
    <property type="match status" value="1"/>
</dbReference>
<dbReference type="Pfam" id="PF13469">
    <property type="entry name" value="Sulfotransfer_3"/>
    <property type="match status" value="1"/>
</dbReference>
<dbReference type="GO" id="GO:0001517">
    <property type="term" value="F:N-acetylglucosamine 6-O-sulfotransferase activity"/>
    <property type="evidence" value="ECO:0007669"/>
    <property type="project" value="TreeGrafter"/>
</dbReference>
<gene>
    <name evidence="1" type="ORF">ElyMa_006685300</name>
</gene>
<dbReference type="InterPro" id="IPR027417">
    <property type="entry name" value="P-loop_NTPase"/>
</dbReference>
<comment type="caution">
    <text evidence="1">The sequence shown here is derived from an EMBL/GenBank/DDBJ whole genome shotgun (WGS) entry which is preliminary data.</text>
</comment>
<dbReference type="EMBL" id="BMAT01013390">
    <property type="protein sequence ID" value="GFS11964.1"/>
    <property type="molecule type" value="Genomic_DNA"/>
</dbReference>
<dbReference type="PANTHER" id="PTHR10704">
    <property type="entry name" value="CARBOHYDRATE SULFOTRANSFERASE"/>
    <property type="match status" value="1"/>
</dbReference>
<dbReference type="Gene3D" id="3.40.50.300">
    <property type="entry name" value="P-loop containing nucleotide triphosphate hydrolases"/>
    <property type="match status" value="1"/>
</dbReference>
<dbReference type="GO" id="GO:0006044">
    <property type="term" value="P:N-acetylglucosamine metabolic process"/>
    <property type="evidence" value="ECO:0007669"/>
    <property type="project" value="TreeGrafter"/>
</dbReference>
<dbReference type="Proteomes" id="UP000762676">
    <property type="component" value="Unassembled WGS sequence"/>
</dbReference>
<dbReference type="SUPFAM" id="SSF52540">
    <property type="entry name" value="P-loop containing nucleoside triphosphate hydrolases"/>
    <property type="match status" value="1"/>
</dbReference>
<evidence type="ECO:0000313" key="1">
    <source>
        <dbReference type="EMBL" id="GFS11964.1"/>
    </source>
</evidence>
<dbReference type="InterPro" id="IPR051135">
    <property type="entry name" value="Gal/GlcNAc/GalNAc_ST"/>
</dbReference>
<name>A0AAV4IQD8_9GAST</name>
<reference evidence="1 2" key="1">
    <citation type="journal article" date="2021" name="Elife">
        <title>Chloroplast acquisition without the gene transfer in kleptoplastic sea slugs, Plakobranchus ocellatus.</title>
        <authorList>
            <person name="Maeda T."/>
            <person name="Takahashi S."/>
            <person name="Yoshida T."/>
            <person name="Shimamura S."/>
            <person name="Takaki Y."/>
            <person name="Nagai Y."/>
            <person name="Toyoda A."/>
            <person name="Suzuki Y."/>
            <person name="Arimoto A."/>
            <person name="Ishii H."/>
            <person name="Satoh N."/>
            <person name="Nishiyama T."/>
            <person name="Hasebe M."/>
            <person name="Maruyama T."/>
            <person name="Minagawa J."/>
            <person name="Obokata J."/>
            <person name="Shigenobu S."/>
        </authorList>
    </citation>
    <scope>NUCLEOTIDE SEQUENCE [LARGE SCALE GENOMIC DNA]</scope>
</reference>
<keyword evidence="2" id="KW-1185">Reference proteome</keyword>
<evidence type="ECO:0000313" key="2">
    <source>
        <dbReference type="Proteomes" id="UP000762676"/>
    </source>
</evidence>
<dbReference type="GO" id="GO:0006790">
    <property type="term" value="P:sulfur compound metabolic process"/>
    <property type="evidence" value="ECO:0007669"/>
    <property type="project" value="TreeGrafter"/>
</dbReference>
<protein>
    <submittedName>
        <fullName evidence="1">Carbohydrate sulfotransferase 1</fullName>
    </submittedName>
</protein>
<organism evidence="1 2">
    <name type="scientific">Elysia marginata</name>
    <dbReference type="NCBI Taxonomy" id="1093978"/>
    <lineage>
        <taxon>Eukaryota</taxon>
        <taxon>Metazoa</taxon>
        <taxon>Spiralia</taxon>
        <taxon>Lophotrochozoa</taxon>
        <taxon>Mollusca</taxon>
        <taxon>Gastropoda</taxon>
        <taxon>Heterobranchia</taxon>
        <taxon>Euthyneura</taxon>
        <taxon>Panpulmonata</taxon>
        <taxon>Sacoglossa</taxon>
        <taxon>Placobranchoidea</taxon>
        <taxon>Plakobranchidae</taxon>
        <taxon>Elysia</taxon>
    </lineage>
</organism>
<accession>A0AAV4IQD8</accession>
<proteinExistence type="predicted"/>
<dbReference type="AlphaFoldDB" id="A0AAV4IQD8"/>